<keyword evidence="3 6" id="KW-0326">Glycosidase</keyword>
<reference evidence="8 9" key="1">
    <citation type="submission" date="2016-03" db="EMBL/GenBank/DDBJ databases">
        <authorList>
            <person name="Ploux O."/>
        </authorList>
    </citation>
    <scope>NUCLEOTIDE SEQUENCE [LARGE SCALE GENOMIC DNA]</scope>
    <source>
        <strain evidence="8 9">UAMH 11012</strain>
    </source>
</reference>
<feature type="active site" description="Proton donor" evidence="4">
    <location>
        <position position="234"/>
    </location>
</feature>
<dbReference type="PANTHER" id="PTHR42812:SF5">
    <property type="entry name" value="ENDO-ARABINASE"/>
    <property type="match status" value="1"/>
</dbReference>
<keyword evidence="2 6" id="KW-0378">Hydrolase</keyword>
<dbReference type="GO" id="GO:0005975">
    <property type="term" value="P:carbohydrate metabolic process"/>
    <property type="evidence" value="ECO:0007669"/>
    <property type="project" value="InterPro"/>
</dbReference>
<evidence type="ECO:0000256" key="3">
    <source>
        <dbReference type="ARBA" id="ARBA00023295"/>
    </source>
</evidence>
<proteinExistence type="inferred from homology"/>
<dbReference type="CDD" id="cd08999">
    <property type="entry name" value="GH43_ABN-like"/>
    <property type="match status" value="1"/>
</dbReference>
<evidence type="ECO:0000256" key="6">
    <source>
        <dbReference type="RuleBase" id="RU361187"/>
    </source>
</evidence>
<accession>A0A1L7X2I8</accession>
<dbReference type="Proteomes" id="UP000184330">
    <property type="component" value="Unassembled WGS sequence"/>
</dbReference>
<name>A0A1L7X2I8_9HELO</name>
<dbReference type="EMBL" id="FJOG01000013">
    <property type="protein sequence ID" value="CZR59235.1"/>
    <property type="molecule type" value="Genomic_DNA"/>
</dbReference>
<gene>
    <name evidence="8" type="ORF">PAC_09127</name>
</gene>
<keyword evidence="9" id="KW-1185">Reference proteome</keyword>
<evidence type="ECO:0000313" key="9">
    <source>
        <dbReference type="Proteomes" id="UP000184330"/>
    </source>
</evidence>
<dbReference type="GO" id="GO:0004553">
    <property type="term" value="F:hydrolase activity, hydrolyzing O-glycosyl compounds"/>
    <property type="evidence" value="ECO:0007669"/>
    <property type="project" value="InterPro"/>
</dbReference>
<dbReference type="InterPro" id="IPR051795">
    <property type="entry name" value="Glycosyl_Hydrlase_43"/>
</dbReference>
<protein>
    <submittedName>
        <fullName evidence="8">Related to endo-arabinase</fullName>
    </submittedName>
</protein>
<feature type="active site" description="Proton acceptor" evidence="4">
    <location>
        <position position="49"/>
    </location>
</feature>
<evidence type="ECO:0000256" key="7">
    <source>
        <dbReference type="SAM" id="SignalP"/>
    </source>
</evidence>
<feature type="site" description="Important for catalytic activity, responsible for pKa modulation of the active site Glu and correct orientation of both the proton donor and substrate" evidence="5">
    <location>
        <position position="163"/>
    </location>
</feature>
<feature type="signal peptide" evidence="7">
    <location>
        <begin position="1"/>
        <end position="28"/>
    </location>
</feature>
<sequence length="331" mass="34290">MTPSLFKRTSMLPSFLSASLLFAGTALSSPFLQSRATNLSPAININFPDPAVMQDTDGTWYAFATNGNGKNVQSASAPSINGPWTVLNNDLLPTVGAWSNGANVWAPDVRMIGSSYVLYYAATDAASTNQHCVGTATSDTILGPYTPRSSTIACDVAAGGAIDPSGFTDADGNHYVVYKIDGNSVGHGGSCGNTVDPIVPTPLMLQQLEADGVTPSGDPIELLDRGDADGPLIEAPNLILVNGVYFLFFSSNCYSTTLYDISYATASSVKGPFTKSSAPLAVTGNPFNLTAPGGATATTNGKNMVFHANCDAGRCMYESAITVSGTAVSFS</sequence>
<evidence type="ECO:0000256" key="5">
    <source>
        <dbReference type="PIRSR" id="PIRSR606710-2"/>
    </source>
</evidence>
<dbReference type="InterPro" id="IPR006710">
    <property type="entry name" value="Glyco_hydro_43"/>
</dbReference>
<evidence type="ECO:0000256" key="1">
    <source>
        <dbReference type="ARBA" id="ARBA00009865"/>
    </source>
</evidence>
<evidence type="ECO:0000256" key="2">
    <source>
        <dbReference type="ARBA" id="ARBA00022801"/>
    </source>
</evidence>
<dbReference type="SUPFAM" id="SSF75005">
    <property type="entry name" value="Arabinanase/levansucrase/invertase"/>
    <property type="match status" value="1"/>
</dbReference>
<evidence type="ECO:0000313" key="8">
    <source>
        <dbReference type="EMBL" id="CZR59235.1"/>
    </source>
</evidence>
<dbReference type="Pfam" id="PF04616">
    <property type="entry name" value="Glyco_hydro_43"/>
    <property type="match status" value="1"/>
</dbReference>
<dbReference type="AlphaFoldDB" id="A0A1L7X2I8"/>
<evidence type="ECO:0000256" key="4">
    <source>
        <dbReference type="PIRSR" id="PIRSR606710-1"/>
    </source>
</evidence>
<comment type="similarity">
    <text evidence="1 6">Belongs to the glycosyl hydrolase 43 family.</text>
</comment>
<dbReference type="STRING" id="576137.A0A1L7X2I8"/>
<keyword evidence="7" id="KW-0732">Signal</keyword>
<organism evidence="8 9">
    <name type="scientific">Phialocephala subalpina</name>
    <dbReference type="NCBI Taxonomy" id="576137"/>
    <lineage>
        <taxon>Eukaryota</taxon>
        <taxon>Fungi</taxon>
        <taxon>Dikarya</taxon>
        <taxon>Ascomycota</taxon>
        <taxon>Pezizomycotina</taxon>
        <taxon>Leotiomycetes</taxon>
        <taxon>Helotiales</taxon>
        <taxon>Mollisiaceae</taxon>
        <taxon>Phialocephala</taxon>
        <taxon>Phialocephala fortinii species complex</taxon>
    </lineage>
</organism>
<dbReference type="InterPro" id="IPR023296">
    <property type="entry name" value="Glyco_hydro_beta-prop_sf"/>
</dbReference>
<dbReference type="OrthoDB" id="3879658at2759"/>
<dbReference type="PANTHER" id="PTHR42812">
    <property type="entry name" value="BETA-XYLOSIDASE"/>
    <property type="match status" value="1"/>
</dbReference>
<feature type="chain" id="PRO_5012205520" evidence="7">
    <location>
        <begin position="29"/>
        <end position="331"/>
    </location>
</feature>
<dbReference type="Gene3D" id="2.115.10.20">
    <property type="entry name" value="Glycosyl hydrolase domain, family 43"/>
    <property type="match status" value="1"/>
</dbReference>